<dbReference type="Pfam" id="PF03659">
    <property type="entry name" value="Glyco_hydro_71"/>
    <property type="match status" value="1"/>
</dbReference>
<keyword evidence="1" id="KW-1133">Transmembrane helix</keyword>
<feature type="signal peptide" evidence="2">
    <location>
        <begin position="1"/>
        <end position="19"/>
    </location>
</feature>
<dbReference type="GeneID" id="34608637"/>
<dbReference type="Gene3D" id="3.20.20.80">
    <property type="entry name" value="Glycosidases"/>
    <property type="match status" value="1"/>
</dbReference>
<evidence type="ECO:0000256" key="2">
    <source>
        <dbReference type="SAM" id="SignalP"/>
    </source>
</evidence>
<evidence type="ECO:0000256" key="1">
    <source>
        <dbReference type="SAM" id="Phobius"/>
    </source>
</evidence>
<dbReference type="AlphaFoldDB" id="A0A1L9STI5"/>
<keyword evidence="4" id="KW-1185">Reference proteome</keyword>
<keyword evidence="1" id="KW-0472">Membrane</keyword>
<dbReference type="OrthoDB" id="1046782at2759"/>
<gene>
    <name evidence="3" type="ORF">ASPZODRAFT_129014</name>
</gene>
<feature type="chain" id="PRO_5009887566" evidence="2">
    <location>
        <begin position="20"/>
        <end position="490"/>
    </location>
</feature>
<protein>
    <submittedName>
        <fullName evidence="3">Uncharacterized protein</fullName>
    </submittedName>
</protein>
<evidence type="ECO:0000313" key="3">
    <source>
        <dbReference type="EMBL" id="OJJ50397.1"/>
    </source>
</evidence>
<dbReference type="VEuPathDB" id="FungiDB:ASPZODRAFT_129014"/>
<dbReference type="GO" id="GO:0051118">
    <property type="term" value="F:glucan endo-1,3-alpha-glucosidase activity"/>
    <property type="evidence" value="ECO:0007669"/>
    <property type="project" value="InterPro"/>
</dbReference>
<evidence type="ECO:0000313" key="4">
    <source>
        <dbReference type="Proteomes" id="UP000184188"/>
    </source>
</evidence>
<proteinExistence type="predicted"/>
<sequence length="490" mass="53629">MRLFLALCCLLGVVCRAQAKAVFAHYLMGNTATFGPSDWETDIQEAQAAGIDAFALDVGSGDNVALPLQMGFETAAYYGFKMFFSFDYSGGTGTITDGSSSNETEAIWPKDNVTALIKAWSSSDAYYTYQGKPLVSTFEGPASADDWTDIKNETGCLFIPDWTSIGPKAALKTGVVDGLFYWGGWPWGPESVNTTIDKQYMAALAAADDNKPYIMPISPWFYTNMPGYDKNWVWNGDNLWYDRWQQALDLSPDFLEIISWNDFGESHYIGPLHTTEYAQFKTADSPYNYAANMPHDGWRAFLPYLIAQYKTGNASLSQESLMVWYRAHPVADCTTGNTTGNAISQGQTTMPPKDILQDRIFFSALLNATADINVTINGNPSAANWTNTPSSSSSSSSSSTGIYHGSAPFDSHTGAVNITLTRNNKIVAQLTGIDITPNCTDDIQNYNAWVGSVKVAESGAARLRQPLSCFFSTPLLVPGLLLAGYFYTFL</sequence>
<reference evidence="4" key="1">
    <citation type="journal article" date="2017" name="Genome Biol.">
        <title>Comparative genomics reveals high biological diversity and specific adaptations in the industrially and medically important fungal genus Aspergillus.</title>
        <authorList>
            <person name="de Vries R.P."/>
            <person name="Riley R."/>
            <person name="Wiebenga A."/>
            <person name="Aguilar-Osorio G."/>
            <person name="Amillis S."/>
            <person name="Uchima C.A."/>
            <person name="Anderluh G."/>
            <person name="Asadollahi M."/>
            <person name="Askin M."/>
            <person name="Barry K."/>
            <person name="Battaglia E."/>
            <person name="Bayram O."/>
            <person name="Benocci T."/>
            <person name="Braus-Stromeyer S.A."/>
            <person name="Caldana C."/>
            <person name="Canovas D."/>
            <person name="Cerqueira G.C."/>
            <person name="Chen F."/>
            <person name="Chen W."/>
            <person name="Choi C."/>
            <person name="Clum A."/>
            <person name="Dos Santos R.A."/>
            <person name="Damasio A.R."/>
            <person name="Diallinas G."/>
            <person name="Emri T."/>
            <person name="Fekete E."/>
            <person name="Flipphi M."/>
            <person name="Freyberg S."/>
            <person name="Gallo A."/>
            <person name="Gournas C."/>
            <person name="Habgood R."/>
            <person name="Hainaut M."/>
            <person name="Harispe M.L."/>
            <person name="Henrissat B."/>
            <person name="Hilden K.S."/>
            <person name="Hope R."/>
            <person name="Hossain A."/>
            <person name="Karabika E."/>
            <person name="Karaffa L."/>
            <person name="Karanyi Z."/>
            <person name="Krasevec N."/>
            <person name="Kuo A."/>
            <person name="Kusch H."/>
            <person name="LaButti K."/>
            <person name="Lagendijk E.L."/>
            <person name="Lapidus A."/>
            <person name="Levasseur A."/>
            <person name="Lindquist E."/>
            <person name="Lipzen A."/>
            <person name="Logrieco A.F."/>
            <person name="MacCabe A."/>
            <person name="Maekelae M.R."/>
            <person name="Malavazi I."/>
            <person name="Melin P."/>
            <person name="Meyer V."/>
            <person name="Mielnichuk N."/>
            <person name="Miskei M."/>
            <person name="Molnar A.P."/>
            <person name="Mule G."/>
            <person name="Ngan C.Y."/>
            <person name="Orejas M."/>
            <person name="Orosz E."/>
            <person name="Ouedraogo J.P."/>
            <person name="Overkamp K.M."/>
            <person name="Park H.-S."/>
            <person name="Perrone G."/>
            <person name="Piumi F."/>
            <person name="Punt P.J."/>
            <person name="Ram A.F."/>
            <person name="Ramon A."/>
            <person name="Rauscher S."/>
            <person name="Record E."/>
            <person name="Riano-Pachon D.M."/>
            <person name="Robert V."/>
            <person name="Roehrig J."/>
            <person name="Ruller R."/>
            <person name="Salamov A."/>
            <person name="Salih N.S."/>
            <person name="Samson R.A."/>
            <person name="Sandor E."/>
            <person name="Sanguinetti M."/>
            <person name="Schuetze T."/>
            <person name="Sepcic K."/>
            <person name="Shelest E."/>
            <person name="Sherlock G."/>
            <person name="Sophianopoulou V."/>
            <person name="Squina F.M."/>
            <person name="Sun H."/>
            <person name="Susca A."/>
            <person name="Todd R.B."/>
            <person name="Tsang A."/>
            <person name="Unkles S.E."/>
            <person name="van de Wiele N."/>
            <person name="van Rossen-Uffink D."/>
            <person name="Oliveira J.V."/>
            <person name="Vesth T.C."/>
            <person name="Visser J."/>
            <person name="Yu J.-H."/>
            <person name="Zhou M."/>
            <person name="Andersen M.R."/>
            <person name="Archer D.B."/>
            <person name="Baker S.E."/>
            <person name="Benoit I."/>
            <person name="Brakhage A.A."/>
            <person name="Braus G.H."/>
            <person name="Fischer R."/>
            <person name="Frisvad J.C."/>
            <person name="Goldman G.H."/>
            <person name="Houbraken J."/>
            <person name="Oakley B."/>
            <person name="Pocsi I."/>
            <person name="Scazzocchio C."/>
            <person name="Seiboth B."/>
            <person name="vanKuyk P.A."/>
            <person name="Wortman J."/>
            <person name="Dyer P.S."/>
            <person name="Grigoriev I.V."/>
        </authorList>
    </citation>
    <scope>NUCLEOTIDE SEQUENCE [LARGE SCALE GENOMIC DNA]</scope>
    <source>
        <strain evidence="4">CBS 506.65</strain>
    </source>
</reference>
<dbReference type="InterPro" id="IPR005197">
    <property type="entry name" value="Glyco_hydro_71"/>
</dbReference>
<organism evidence="3 4">
    <name type="scientific">Penicilliopsis zonata CBS 506.65</name>
    <dbReference type="NCBI Taxonomy" id="1073090"/>
    <lineage>
        <taxon>Eukaryota</taxon>
        <taxon>Fungi</taxon>
        <taxon>Dikarya</taxon>
        <taxon>Ascomycota</taxon>
        <taxon>Pezizomycotina</taxon>
        <taxon>Eurotiomycetes</taxon>
        <taxon>Eurotiomycetidae</taxon>
        <taxon>Eurotiales</taxon>
        <taxon>Aspergillaceae</taxon>
        <taxon>Penicilliopsis</taxon>
    </lineage>
</organism>
<feature type="transmembrane region" description="Helical" evidence="1">
    <location>
        <begin position="470"/>
        <end position="489"/>
    </location>
</feature>
<dbReference type="STRING" id="1073090.A0A1L9STI5"/>
<accession>A0A1L9STI5</accession>
<name>A0A1L9STI5_9EURO</name>
<dbReference type="RefSeq" id="XP_022584907.1">
    <property type="nucleotide sequence ID" value="XM_022722172.1"/>
</dbReference>
<keyword evidence="1" id="KW-0812">Transmembrane</keyword>
<dbReference type="CDD" id="cd11577">
    <property type="entry name" value="GH71"/>
    <property type="match status" value="1"/>
</dbReference>
<dbReference type="EMBL" id="KV878337">
    <property type="protein sequence ID" value="OJJ50397.1"/>
    <property type="molecule type" value="Genomic_DNA"/>
</dbReference>
<keyword evidence="2" id="KW-0732">Signal</keyword>
<dbReference type="Proteomes" id="UP000184188">
    <property type="component" value="Unassembled WGS sequence"/>
</dbReference>